<name>A0A8H3EY75_9LECA</name>
<gene>
    <name evidence="4" type="ORF">HETSPECPRED_001664</name>
</gene>
<dbReference type="InterPro" id="IPR007303">
    <property type="entry name" value="TIP41-like"/>
</dbReference>
<feature type="region of interest" description="Disordered" evidence="2">
    <location>
        <begin position="556"/>
        <end position="575"/>
    </location>
</feature>
<feature type="compositionally biased region" description="Basic and acidic residues" evidence="2">
    <location>
        <begin position="306"/>
        <end position="315"/>
    </location>
</feature>
<proteinExistence type="inferred from homology"/>
<reference evidence="4" key="1">
    <citation type="submission" date="2021-03" db="EMBL/GenBank/DDBJ databases">
        <authorList>
            <person name="Tagirdzhanova G."/>
        </authorList>
    </citation>
    <scope>NUCLEOTIDE SEQUENCE</scope>
</reference>
<dbReference type="Proteomes" id="UP000664521">
    <property type="component" value="Unassembled WGS sequence"/>
</dbReference>
<dbReference type="Pfam" id="PF03981">
    <property type="entry name" value="Ubiq_cyt_C_chap"/>
    <property type="match status" value="1"/>
</dbReference>
<dbReference type="PANTHER" id="PTHR21021:SF16">
    <property type="entry name" value="TIP41-LIKE PROTEIN"/>
    <property type="match status" value="1"/>
</dbReference>
<dbReference type="PANTHER" id="PTHR21021">
    <property type="entry name" value="GAF/PUTATIVE CYTOSKELETAL PROTEIN"/>
    <property type="match status" value="1"/>
</dbReference>
<organism evidence="4 5">
    <name type="scientific">Heterodermia speciosa</name>
    <dbReference type="NCBI Taxonomy" id="116794"/>
    <lineage>
        <taxon>Eukaryota</taxon>
        <taxon>Fungi</taxon>
        <taxon>Dikarya</taxon>
        <taxon>Ascomycota</taxon>
        <taxon>Pezizomycotina</taxon>
        <taxon>Lecanoromycetes</taxon>
        <taxon>OSLEUM clade</taxon>
        <taxon>Lecanoromycetidae</taxon>
        <taxon>Caliciales</taxon>
        <taxon>Physciaceae</taxon>
        <taxon>Heterodermia</taxon>
    </lineage>
</organism>
<dbReference type="Pfam" id="PF04176">
    <property type="entry name" value="TIP41"/>
    <property type="match status" value="1"/>
</dbReference>
<dbReference type="InterPro" id="IPR021150">
    <property type="entry name" value="Ubiq_cyt_c_chap"/>
</dbReference>
<evidence type="ECO:0000259" key="3">
    <source>
        <dbReference type="Pfam" id="PF03981"/>
    </source>
</evidence>
<comment type="similarity">
    <text evidence="1">Belongs to the TIP41 family.</text>
</comment>
<dbReference type="GO" id="GO:0031929">
    <property type="term" value="P:TOR signaling"/>
    <property type="evidence" value="ECO:0007669"/>
    <property type="project" value="TreeGrafter"/>
</dbReference>
<protein>
    <recommendedName>
        <fullName evidence="3">Ubiquinol-cytochrome c chaperone domain-containing protein</fullName>
    </recommendedName>
</protein>
<keyword evidence="5" id="KW-1185">Reference proteome</keyword>
<feature type="domain" description="Ubiquinol-cytochrome c chaperone" evidence="3">
    <location>
        <begin position="396"/>
        <end position="538"/>
    </location>
</feature>
<evidence type="ECO:0000256" key="1">
    <source>
        <dbReference type="ARBA" id="ARBA00006658"/>
    </source>
</evidence>
<dbReference type="AlphaFoldDB" id="A0A8H3EY75"/>
<feature type="region of interest" description="Disordered" evidence="2">
    <location>
        <begin position="285"/>
        <end position="323"/>
    </location>
</feature>
<comment type="caution">
    <text evidence="4">The sequence shown here is derived from an EMBL/GenBank/DDBJ whole genome shotgun (WGS) entry which is preliminary data.</text>
</comment>
<dbReference type="InterPro" id="IPR051330">
    <property type="entry name" value="Phosphatase_reg/MetRdx"/>
</dbReference>
<evidence type="ECO:0000256" key="2">
    <source>
        <dbReference type="SAM" id="MobiDB-lite"/>
    </source>
</evidence>
<evidence type="ECO:0000313" key="5">
    <source>
        <dbReference type="Proteomes" id="UP000664521"/>
    </source>
</evidence>
<dbReference type="OrthoDB" id="10253878at2759"/>
<evidence type="ECO:0000313" key="4">
    <source>
        <dbReference type="EMBL" id="CAF9913800.1"/>
    </source>
</evidence>
<dbReference type="EMBL" id="CAJPDS010000013">
    <property type="protein sequence ID" value="CAF9913800.1"/>
    <property type="molecule type" value="Genomic_DNA"/>
</dbReference>
<sequence>MAVNGQQPLSSYASSASDGGNSIVHQGFKIMTRKLPILKAEPIDEMTRQLGITPPEMIFGDNLVSIEHLDSGWRIQFTAFEALDKVDKTSQSMLQVAHSKEWQSSREKKHEGITEVVKPFDWSYSTDYKGAIQKSTPPFQPSQKPIPLELLKRPDPIIFFDEVMLYEDEMADNGITLLSCKVRVMPARLLLLCRFFMRLDNVLVRIRDTRVYVEFATREVIREYVAKEEKYEIIRQKLSMRGLDAPAQLREPNSLNDLLPVVDTTLEHLIIKSYIARQLLSNSSSPYAQNSSSHPQPQVKATARLSEPKPYESKNGDVPVDGPSQTIAHKVAAETRRLLPSVTETYVAYGVTERLVKECAHQAEYSIPQRNGKDEIIPKTKNGEDLGVGSGWWYETLGLTPTFNTWAQVTFLHMYLLTVRMRCFPAKHAPTWHQHLLNHFFYIAEDRMVTVHNVRSSMARNNYLKDLFIQWRGLLAGYDEGLIRGDAVLATAVWRNVFKADEDLDFRGLGEVVSYMRGVLKGLDDMNDDTVARGQVVFGDPGSERAGVLVSSRMMASLDGPRPGKNASISAQTGR</sequence>
<accession>A0A8H3EY75</accession>
<dbReference type="GO" id="GO:0005829">
    <property type="term" value="C:cytosol"/>
    <property type="evidence" value="ECO:0007669"/>
    <property type="project" value="TreeGrafter"/>
</dbReference>